<feature type="compositionally biased region" description="Basic residues" evidence="2">
    <location>
        <begin position="741"/>
        <end position="770"/>
    </location>
</feature>
<dbReference type="RefSeq" id="XP_014242880.1">
    <property type="nucleotide sequence ID" value="XM_014387394.2"/>
</dbReference>
<dbReference type="InterPro" id="IPR000467">
    <property type="entry name" value="G_patch_dom"/>
</dbReference>
<feature type="compositionally biased region" description="Acidic residues" evidence="2">
    <location>
        <begin position="391"/>
        <end position="406"/>
    </location>
</feature>
<keyword evidence="5" id="KW-1185">Reference proteome</keyword>
<feature type="compositionally biased region" description="Basic and acidic residues" evidence="2">
    <location>
        <begin position="381"/>
        <end position="390"/>
    </location>
</feature>
<accession>A0A8I6RCS8</accession>
<dbReference type="PANTHER" id="PTHR13384">
    <property type="entry name" value="G PATCH DOMAIN-CONTAINING PROTEIN 1"/>
    <property type="match status" value="1"/>
</dbReference>
<dbReference type="InterPro" id="IPR011666">
    <property type="entry name" value="DUF1604"/>
</dbReference>
<feature type="compositionally biased region" description="Acidic residues" evidence="2">
    <location>
        <begin position="718"/>
        <end position="728"/>
    </location>
</feature>
<dbReference type="GeneID" id="106662940"/>
<feature type="compositionally biased region" description="Polar residues" evidence="2">
    <location>
        <begin position="651"/>
        <end position="660"/>
    </location>
</feature>
<dbReference type="OMA" id="QLWQQHA"/>
<dbReference type="EnsemblMetazoa" id="XM_014387394.2">
    <property type="protein sequence ID" value="XP_014242880.1"/>
    <property type="gene ID" value="LOC106662940"/>
</dbReference>
<evidence type="ECO:0000313" key="4">
    <source>
        <dbReference type="EnsemblMetazoa" id="XP_014242880.1"/>
    </source>
</evidence>
<dbReference type="Pfam" id="PF07713">
    <property type="entry name" value="DUF1604"/>
    <property type="match status" value="1"/>
</dbReference>
<evidence type="ECO:0000256" key="1">
    <source>
        <dbReference type="ARBA" id="ARBA00008600"/>
    </source>
</evidence>
<name>A0A8I6RCS8_CIMLE</name>
<dbReference type="AlphaFoldDB" id="A0A8I6RCS8"/>
<dbReference type="KEGG" id="clec:106662940"/>
<feature type="domain" description="G-patch" evidence="3">
    <location>
        <begin position="146"/>
        <end position="166"/>
    </location>
</feature>
<feature type="compositionally biased region" description="Basic and acidic residues" evidence="2">
    <location>
        <begin position="729"/>
        <end position="740"/>
    </location>
</feature>
<dbReference type="PROSITE" id="PS50174">
    <property type="entry name" value="G_PATCH"/>
    <property type="match status" value="1"/>
</dbReference>
<evidence type="ECO:0000256" key="2">
    <source>
        <dbReference type="SAM" id="MobiDB-lite"/>
    </source>
</evidence>
<dbReference type="Pfam" id="PF26093">
    <property type="entry name" value="HTH_TGH"/>
    <property type="match status" value="1"/>
</dbReference>
<dbReference type="Pfam" id="PF01585">
    <property type="entry name" value="G-patch"/>
    <property type="match status" value="1"/>
</dbReference>
<feature type="region of interest" description="Disordered" evidence="2">
    <location>
        <begin position="381"/>
        <end position="414"/>
    </location>
</feature>
<dbReference type="GO" id="GO:0005634">
    <property type="term" value="C:nucleus"/>
    <property type="evidence" value="ECO:0007669"/>
    <property type="project" value="TreeGrafter"/>
</dbReference>
<evidence type="ECO:0000259" key="3">
    <source>
        <dbReference type="PROSITE" id="PS50174"/>
    </source>
</evidence>
<evidence type="ECO:0000313" key="5">
    <source>
        <dbReference type="Proteomes" id="UP000494040"/>
    </source>
</evidence>
<dbReference type="PANTHER" id="PTHR13384:SF19">
    <property type="entry name" value="G PATCH DOMAIN-CONTAINING PROTEIN 1"/>
    <property type="match status" value="1"/>
</dbReference>
<comment type="similarity">
    <text evidence="1">Belongs to the GPATCH1 family.</text>
</comment>
<feature type="compositionally biased region" description="Basic and acidic residues" evidence="2">
    <location>
        <begin position="579"/>
        <end position="601"/>
    </location>
</feature>
<protein>
    <recommendedName>
        <fullName evidence="3">G-patch domain-containing protein</fullName>
    </recommendedName>
</protein>
<feature type="compositionally biased region" description="Acidic residues" evidence="2">
    <location>
        <begin position="638"/>
        <end position="648"/>
    </location>
</feature>
<dbReference type="Proteomes" id="UP000494040">
    <property type="component" value="Unassembled WGS sequence"/>
</dbReference>
<reference evidence="4" key="1">
    <citation type="submission" date="2022-01" db="UniProtKB">
        <authorList>
            <consortium name="EnsemblMetazoa"/>
        </authorList>
    </citation>
    <scope>IDENTIFICATION</scope>
</reference>
<sequence length="770" mass="87330">MRESDDEDYVVYGTPLEPIEEDEVPRKKPIYIQDQIATDKQGRRRFHGAFTGGFSAGFYNTVGTPEGWLPAAFKSSREKKADLQAQRPEDFMDEEDTDQFGIAPSVLRAKPEYSGSDRTRKRERVTFSEGPIPGDPVLHSILRPAKETIGVQLLMKMGWKPGQGIGPRLTKLQKKKQNKQNQNKVYGCYIPGKPDSDSDEEIDVNHLFAPDDVEMMFVKPKTNRFGMGYTGLDKNFMLGGVSKVQDTFRMMDNNKKLAIKGQAFGVGAFEDEDADIYARDDMSNYDFSLETVNSLKEKRRKERKEKKMLAITSGGFGIIDGFVLAKKPPVLKKYFPPPKLPPDYNGVHAVRKTRFGPEHKNLPVIKSKHLLTASDRAAILEDEKQQKTKDEEVEELPQPEEVEGQTEDTGFRPFISDPAKQARYERYLHFVKIGAKEAFEKIQPKVMTSWEKERERNEFEQASRLYKPLSGMMADRFASAELPDESLDPLAPVQKYTGGVDAKLAEAAKEKKFGKLTRSSYTWIPVSLLCKRMNIAEPMSSAGTSLCEIADEKNKKRKVKFNAFDFLADKAKAEDFFNNRLEDPAKEENVHKDQTEEEGIKNETGLNEKQPLNLPPPDVIPFEDPEKKIDLFKAIFCSDEENEEEEEPESNKNALRNTSPPRGIFANLDLDALKAKPQALPDEPTASNKPDPQLLYGPSLPAKPVFFKPTASHKDSSDSEPDSSEDEWVEKGKAVKEKKDEKKKHKKHKKESKKEKHKSKKKSSKKKSKH</sequence>
<proteinExistence type="inferred from homology"/>
<feature type="region of interest" description="Disordered" evidence="2">
    <location>
        <begin position="579"/>
        <end position="770"/>
    </location>
</feature>
<organism evidence="4 5">
    <name type="scientific">Cimex lectularius</name>
    <name type="common">Bed bug</name>
    <name type="synonym">Acanthia lectularia</name>
    <dbReference type="NCBI Taxonomy" id="79782"/>
    <lineage>
        <taxon>Eukaryota</taxon>
        <taxon>Metazoa</taxon>
        <taxon>Ecdysozoa</taxon>
        <taxon>Arthropoda</taxon>
        <taxon>Hexapoda</taxon>
        <taxon>Insecta</taxon>
        <taxon>Pterygota</taxon>
        <taxon>Neoptera</taxon>
        <taxon>Paraneoptera</taxon>
        <taxon>Hemiptera</taxon>
        <taxon>Heteroptera</taxon>
        <taxon>Panheteroptera</taxon>
        <taxon>Cimicomorpha</taxon>
        <taxon>Cimicidae</taxon>
        <taxon>Cimex</taxon>
    </lineage>
</organism>
<dbReference type="OrthoDB" id="20507at2759"/>
<dbReference type="GO" id="GO:0006397">
    <property type="term" value="P:mRNA processing"/>
    <property type="evidence" value="ECO:0007669"/>
    <property type="project" value="InterPro"/>
</dbReference>
<dbReference type="GO" id="GO:0003723">
    <property type="term" value="F:RNA binding"/>
    <property type="evidence" value="ECO:0007669"/>
    <property type="project" value="TreeGrafter"/>
</dbReference>